<protein>
    <submittedName>
        <fullName evidence="2">Uncharacterized protein</fullName>
    </submittedName>
</protein>
<evidence type="ECO:0000256" key="1">
    <source>
        <dbReference type="SAM" id="Phobius"/>
    </source>
</evidence>
<accession>A0A7S8IFH1</accession>
<reference evidence="2 3" key="1">
    <citation type="submission" date="2020-02" db="EMBL/GenBank/DDBJ databases">
        <authorList>
            <person name="Zheng R.K."/>
            <person name="Sun C.M."/>
        </authorList>
    </citation>
    <scope>NUCLEOTIDE SEQUENCE [LARGE SCALE GENOMIC DNA]</scope>
    <source>
        <strain evidence="3">rifampicinis</strain>
    </source>
</reference>
<dbReference type="EMBL" id="CP062983">
    <property type="protein sequence ID" value="QPC82948.1"/>
    <property type="molecule type" value="Genomic_DNA"/>
</dbReference>
<proteinExistence type="predicted"/>
<dbReference type="RefSeq" id="WP_195171017.1">
    <property type="nucleotide sequence ID" value="NZ_CP062983.1"/>
</dbReference>
<dbReference type="AlphaFoldDB" id="A0A7S8IFH1"/>
<feature type="transmembrane region" description="Helical" evidence="1">
    <location>
        <begin position="112"/>
        <end position="133"/>
    </location>
</feature>
<gene>
    <name evidence="2" type="ORF">G4Y79_00820</name>
</gene>
<evidence type="ECO:0000313" key="3">
    <source>
        <dbReference type="Proteomes" id="UP000594468"/>
    </source>
</evidence>
<name>A0A7S8IFH1_9CHLR</name>
<sequence length="188" mass="20921">MYTENKRKNADIIRSKSLLYVTTSLAIILGMIGIFSQASLGLYLNWGDHLAQYAVGGLGLTGGYLYLYWQFMRSLQHNNSVEAGTAYLLRAFLLCGTIFSMFNLTVHAAYTAYSGSMAVVSVLWVLSLVTLWITHNQTAAQACLYPEVNVQGAYDAVERLRDTYGDEFIDELIDEGLPLASTNHRSVR</sequence>
<evidence type="ECO:0000313" key="2">
    <source>
        <dbReference type="EMBL" id="QPC82948.1"/>
    </source>
</evidence>
<feature type="transmembrane region" description="Helical" evidence="1">
    <location>
        <begin position="20"/>
        <end position="44"/>
    </location>
</feature>
<keyword evidence="3" id="KW-1185">Reference proteome</keyword>
<feature type="transmembrane region" description="Helical" evidence="1">
    <location>
        <begin position="50"/>
        <end position="67"/>
    </location>
</feature>
<keyword evidence="1" id="KW-1133">Transmembrane helix</keyword>
<dbReference type="KEGG" id="pmet:G4Y79_00820"/>
<keyword evidence="1" id="KW-0472">Membrane</keyword>
<keyword evidence="1" id="KW-0812">Transmembrane</keyword>
<organism evidence="2 3">
    <name type="scientific">Phototrophicus methaneseepsis</name>
    <dbReference type="NCBI Taxonomy" id="2710758"/>
    <lineage>
        <taxon>Bacteria</taxon>
        <taxon>Bacillati</taxon>
        <taxon>Chloroflexota</taxon>
        <taxon>Candidatus Thermofontia</taxon>
        <taxon>Phototrophicales</taxon>
        <taxon>Phototrophicaceae</taxon>
        <taxon>Phototrophicus</taxon>
    </lineage>
</organism>
<feature type="transmembrane region" description="Helical" evidence="1">
    <location>
        <begin position="87"/>
        <end position="106"/>
    </location>
</feature>
<dbReference type="Proteomes" id="UP000594468">
    <property type="component" value="Chromosome"/>
</dbReference>